<dbReference type="FunCoup" id="A0A6L2PKC1">
    <property type="interactions" value="93"/>
</dbReference>
<feature type="compositionally biased region" description="Basic and acidic residues" evidence="4">
    <location>
        <begin position="222"/>
        <end position="234"/>
    </location>
</feature>
<dbReference type="InterPro" id="IPR008978">
    <property type="entry name" value="HSP20-like_chaperone"/>
</dbReference>
<dbReference type="SUPFAM" id="SSF49764">
    <property type="entry name" value="HSP20-like chaperones"/>
    <property type="match status" value="1"/>
</dbReference>
<dbReference type="InterPro" id="IPR001436">
    <property type="entry name" value="Alpha-crystallin/sHSP_animal"/>
</dbReference>
<proteinExistence type="inferred from homology"/>
<organism evidence="6 7">
    <name type="scientific">Coptotermes formosanus</name>
    <name type="common">Formosan subterranean termite</name>
    <dbReference type="NCBI Taxonomy" id="36987"/>
    <lineage>
        <taxon>Eukaryota</taxon>
        <taxon>Metazoa</taxon>
        <taxon>Ecdysozoa</taxon>
        <taxon>Arthropoda</taxon>
        <taxon>Hexapoda</taxon>
        <taxon>Insecta</taxon>
        <taxon>Pterygota</taxon>
        <taxon>Neoptera</taxon>
        <taxon>Polyneoptera</taxon>
        <taxon>Dictyoptera</taxon>
        <taxon>Blattodea</taxon>
        <taxon>Blattoidea</taxon>
        <taxon>Termitoidae</taxon>
        <taxon>Rhinotermitidae</taxon>
        <taxon>Coptotermes</taxon>
    </lineage>
</organism>
<dbReference type="EMBL" id="BLKM01004979">
    <property type="protein sequence ID" value="GFG32989.1"/>
    <property type="molecule type" value="Genomic_DNA"/>
</dbReference>
<dbReference type="AlphaFoldDB" id="A0A6L2PKC1"/>
<dbReference type="PRINTS" id="PR00299">
    <property type="entry name" value="ACRYSTALLIN"/>
</dbReference>
<dbReference type="GO" id="GO:0042026">
    <property type="term" value="P:protein refolding"/>
    <property type="evidence" value="ECO:0007669"/>
    <property type="project" value="TreeGrafter"/>
</dbReference>
<comment type="similarity">
    <text evidence="2 3">Belongs to the small heat shock protein (HSP20) family.</text>
</comment>
<evidence type="ECO:0000259" key="5">
    <source>
        <dbReference type="PROSITE" id="PS01031"/>
    </source>
</evidence>
<dbReference type="CDD" id="cd06526">
    <property type="entry name" value="metazoan_ACD"/>
    <property type="match status" value="1"/>
</dbReference>
<dbReference type="Proteomes" id="UP000502823">
    <property type="component" value="Unassembled WGS sequence"/>
</dbReference>
<dbReference type="Gene3D" id="2.60.40.790">
    <property type="match status" value="1"/>
</dbReference>
<keyword evidence="1" id="KW-0346">Stress response</keyword>
<evidence type="ECO:0000313" key="7">
    <source>
        <dbReference type="Proteomes" id="UP000502823"/>
    </source>
</evidence>
<gene>
    <name evidence="6" type="ORF">Cfor_09880</name>
</gene>
<evidence type="ECO:0000256" key="4">
    <source>
        <dbReference type="SAM" id="MobiDB-lite"/>
    </source>
</evidence>
<dbReference type="InParanoid" id="A0A6L2PKC1"/>
<dbReference type="PROSITE" id="PS01031">
    <property type="entry name" value="SHSP"/>
    <property type="match status" value="1"/>
</dbReference>
<dbReference type="GO" id="GO:0051082">
    <property type="term" value="F:unfolded protein binding"/>
    <property type="evidence" value="ECO:0007669"/>
    <property type="project" value="TreeGrafter"/>
</dbReference>
<evidence type="ECO:0000256" key="3">
    <source>
        <dbReference type="RuleBase" id="RU003616"/>
    </source>
</evidence>
<dbReference type="GO" id="GO:0009408">
    <property type="term" value="P:response to heat"/>
    <property type="evidence" value="ECO:0007669"/>
    <property type="project" value="TreeGrafter"/>
</dbReference>
<dbReference type="PANTHER" id="PTHR45640:SF13">
    <property type="entry name" value="HEAT SHOCK PROTEIN 22-RELATED"/>
    <property type="match status" value="1"/>
</dbReference>
<dbReference type="GO" id="GO:0005634">
    <property type="term" value="C:nucleus"/>
    <property type="evidence" value="ECO:0007669"/>
    <property type="project" value="TreeGrafter"/>
</dbReference>
<evidence type="ECO:0000313" key="6">
    <source>
        <dbReference type="EMBL" id="GFG32989.1"/>
    </source>
</evidence>
<dbReference type="OrthoDB" id="1431247at2759"/>
<dbReference type="InterPro" id="IPR002068">
    <property type="entry name" value="A-crystallin/Hsp20_dom"/>
</dbReference>
<dbReference type="PANTHER" id="PTHR45640">
    <property type="entry name" value="HEAT SHOCK PROTEIN HSP-12.2-RELATED"/>
    <property type="match status" value="1"/>
</dbReference>
<evidence type="ECO:0000256" key="2">
    <source>
        <dbReference type="PROSITE-ProRule" id="PRU00285"/>
    </source>
</evidence>
<evidence type="ECO:0000256" key="1">
    <source>
        <dbReference type="ARBA" id="ARBA00023016"/>
    </source>
</evidence>
<feature type="domain" description="SHSP" evidence="5">
    <location>
        <begin position="105"/>
        <end position="214"/>
    </location>
</feature>
<comment type="caution">
    <text evidence="6">The sequence shown here is derived from an EMBL/GenBank/DDBJ whole genome shotgun (WGS) entry which is preliminary data.</text>
</comment>
<feature type="region of interest" description="Disordered" evidence="4">
    <location>
        <begin position="212"/>
        <end position="234"/>
    </location>
</feature>
<name>A0A6L2PKC1_COPFO</name>
<dbReference type="GO" id="GO:0005737">
    <property type="term" value="C:cytoplasm"/>
    <property type="evidence" value="ECO:0007669"/>
    <property type="project" value="TreeGrafter"/>
</dbReference>
<sequence length="234" mass="26217">MFEGSHHKSGKLLIVSRPSSARIYHGGPQLLAVEQQGPSFSYRAGEECVATMSHVPLLLDDMLNDLRRPVSVFDQHFGLGILPEDLLDQSVVGPIRIGYYRPWRSQAARHSGRSNIQRDKEGFKVNLDVQQFKPEELTVKTVNNFVVVEGKHEERQDEHGFISRQFQRRYKLPDDTEADTVVSQLSSDGVLTIFAPKKALPPPAGERIVPITHTQAPALKAENPKADEAQKMES</sequence>
<protein>
    <recommendedName>
        <fullName evidence="5">SHSP domain-containing protein</fullName>
    </recommendedName>
</protein>
<keyword evidence="7" id="KW-1185">Reference proteome</keyword>
<accession>A0A6L2PKC1</accession>
<dbReference type="Pfam" id="PF00011">
    <property type="entry name" value="HSP20"/>
    <property type="match status" value="1"/>
</dbReference>
<reference evidence="7" key="1">
    <citation type="submission" date="2020-01" db="EMBL/GenBank/DDBJ databases">
        <title>Draft genome sequence of the Termite Coptotermes fromosanus.</title>
        <authorList>
            <person name="Itakura S."/>
            <person name="Yosikawa Y."/>
            <person name="Umezawa K."/>
        </authorList>
    </citation>
    <scope>NUCLEOTIDE SEQUENCE [LARGE SCALE GENOMIC DNA]</scope>
</reference>